<comment type="caution">
    <text evidence="6">The sequence shown here is derived from an EMBL/GenBank/DDBJ whole genome shotgun (WGS) entry which is preliminary data.</text>
</comment>
<keyword evidence="2" id="KW-0805">Transcription regulation</keyword>
<name>A0ABQ3E4I4_9HYPH</name>
<evidence type="ECO:0000313" key="7">
    <source>
        <dbReference type="Proteomes" id="UP000637980"/>
    </source>
</evidence>
<keyword evidence="3" id="KW-0238">DNA-binding</keyword>
<dbReference type="PRINTS" id="PR00039">
    <property type="entry name" value="HTHLYSR"/>
</dbReference>
<dbReference type="EMBL" id="BMXE01000001">
    <property type="protein sequence ID" value="GHB22947.1"/>
    <property type="molecule type" value="Genomic_DNA"/>
</dbReference>
<dbReference type="PANTHER" id="PTHR30537">
    <property type="entry name" value="HTH-TYPE TRANSCRIPTIONAL REGULATOR"/>
    <property type="match status" value="1"/>
</dbReference>
<evidence type="ECO:0000256" key="1">
    <source>
        <dbReference type="ARBA" id="ARBA00009437"/>
    </source>
</evidence>
<accession>A0ABQ3E4I4</accession>
<gene>
    <name evidence="6" type="ORF">GCM10007094_08970</name>
</gene>
<evidence type="ECO:0000259" key="5">
    <source>
        <dbReference type="PROSITE" id="PS50931"/>
    </source>
</evidence>
<dbReference type="InterPro" id="IPR036390">
    <property type="entry name" value="WH_DNA-bd_sf"/>
</dbReference>
<comment type="similarity">
    <text evidence="1">Belongs to the LysR transcriptional regulatory family.</text>
</comment>
<dbReference type="InterPro" id="IPR036388">
    <property type="entry name" value="WH-like_DNA-bd_sf"/>
</dbReference>
<protein>
    <submittedName>
        <fullName evidence="6">LysR family transcriptional regulator</fullName>
    </submittedName>
</protein>
<dbReference type="SUPFAM" id="SSF53850">
    <property type="entry name" value="Periplasmic binding protein-like II"/>
    <property type="match status" value="1"/>
</dbReference>
<dbReference type="InterPro" id="IPR058163">
    <property type="entry name" value="LysR-type_TF_proteobact-type"/>
</dbReference>
<sequence length="305" mass="33735">MNNVLHHLSWDLIGVFVAVAETGSLSSAAQRLNQSQPTIGRQVKAIEAELGVSLFYRHQRGLGLTQDGEVLLPHAKAMQAAAAQFLIHAEERKQSGCAGPVRVTASQTISTYVMPKLIAAFRERTPEIQIDLVSSDTPQNLLFQEADIAVRMFRPTQLDVVAKKIGEARLGLYASRALIDRVGMPKMQEELFELDWIGYDQSDLILSGMKEAGLAVDRDFFSIRCDDQVAYWEMVRAGCGIGFGQLGISRDDPDIIALNLEVPLPTLPVWLASPHTLNQIPRIKLLFDFLAEHLPKLLQLAASRP</sequence>
<evidence type="ECO:0000256" key="3">
    <source>
        <dbReference type="ARBA" id="ARBA00023125"/>
    </source>
</evidence>
<dbReference type="InterPro" id="IPR000847">
    <property type="entry name" value="LysR_HTH_N"/>
</dbReference>
<evidence type="ECO:0000256" key="2">
    <source>
        <dbReference type="ARBA" id="ARBA00023015"/>
    </source>
</evidence>
<proteinExistence type="inferred from homology"/>
<dbReference type="Pfam" id="PF00126">
    <property type="entry name" value="HTH_1"/>
    <property type="match status" value="1"/>
</dbReference>
<dbReference type="InterPro" id="IPR005119">
    <property type="entry name" value="LysR_subst-bd"/>
</dbReference>
<organism evidence="6 7">
    <name type="scientific">Pseudovibrio japonicus</name>
    <dbReference type="NCBI Taxonomy" id="366534"/>
    <lineage>
        <taxon>Bacteria</taxon>
        <taxon>Pseudomonadati</taxon>
        <taxon>Pseudomonadota</taxon>
        <taxon>Alphaproteobacteria</taxon>
        <taxon>Hyphomicrobiales</taxon>
        <taxon>Stappiaceae</taxon>
        <taxon>Pseudovibrio</taxon>
    </lineage>
</organism>
<dbReference type="SUPFAM" id="SSF46785">
    <property type="entry name" value="Winged helix' DNA-binding domain"/>
    <property type="match status" value="1"/>
</dbReference>
<evidence type="ECO:0000313" key="6">
    <source>
        <dbReference type="EMBL" id="GHB22947.1"/>
    </source>
</evidence>
<evidence type="ECO:0000256" key="4">
    <source>
        <dbReference type="ARBA" id="ARBA00023163"/>
    </source>
</evidence>
<dbReference type="Gene3D" id="1.10.10.10">
    <property type="entry name" value="Winged helix-like DNA-binding domain superfamily/Winged helix DNA-binding domain"/>
    <property type="match status" value="1"/>
</dbReference>
<keyword evidence="7" id="KW-1185">Reference proteome</keyword>
<dbReference type="PANTHER" id="PTHR30537:SF3">
    <property type="entry name" value="TRANSCRIPTIONAL REGULATORY PROTEIN"/>
    <property type="match status" value="1"/>
</dbReference>
<dbReference type="Gene3D" id="3.40.190.290">
    <property type="match status" value="1"/>
</dbReference>
<feature type="domain" description="HTH lysR-type" evidence="5">
    <location>
        <begin position="8"/>
        <end position="65"/>
    </location>
</feature>
<keyword evidence="4" id="KW-0804">Transcription</keyword>
<dbReference type="PROSITE" id="PS50931">
    <property type="entry name" value="HTH_LYSR"/>
    <property type="match status" value="1"/>
</dbReference>
<dbReference type="Proteomes" id="UP000637980">
    <property type="component" value="Unassembled WGS sequence"/>
</dbReference>
<dbReference type="Pfam" id="PF03466">
    <property type="entry name" value="LysR_substrate"/>
    <property type="match status" value="1"/>
</dbReference>
<reference evidence="7" key="1">
    <citation type="journal article" date="2019" name="Int. J. Syst. Evol. Microbiol.">
        <title>The Global Catalogue of Microorganisms (GCM) 10K type strain sequencing project: providing services to taxonomists for standard genome sequencing and annotation.</title>
        <authorList>
            <consortium name="The Broad Institute Genomics Platform"/>
            <consortium name="The Broad Institute Genome Sequencing Center for Infectious Disease"/>
            <person name="Wu L."/>
            <person name="Ma J."/>
        </authorList>
    </citation>
    <scope>NUCLEOTIDE SEQUENCE [LARGE SCALE GENOMIC DNA]</scope>
    <source>
        <strain evidence="7">KCTC 12861</strain>
    </source>
</reference>
<dbReference type="RefSeq" id="WP_189435518.1">
    <property type="nucleotide sequence ID" value="NZ_BMXE01000001.1"/>
</dbReference>